<dbReference type="AlphaFoldDB" id="A0AAV7NEQ5"/>
<evidence type="ECO:0000313" key="3">
    <source>
        <dbReference type="Proteomes" id="UP001066276"/>
    </source>
</evidence>
<dbReference type="Proteomes" id="UP001066276">
    <property type="component" value="Chromosome 8"/>
</dbReference>
<name>A0AAV7NEQ5_PLEWA</name>
<proteinExistence type="predicted"/>
<evidence type="ECO:0000256" key="1">
    <source>
        <dbReference type="SAM" id="MobiDB-lite"/>
    </source>
</evidence>
<protein>
    <recommendedName>
        <fullName evidence="4">Reverse transcriptase domain-containing protein</fullName>
    </recommendedName>
</protein>
<feature type="region of interest" description="Disordered" evidence="1">
    <location>
        <begin position="1"/>
        <end position="20"/>
    </location>
</feature>
<comment type="caution">
    <text evidence="2">The sequence shown here is derived from an EMBL/GenBank/DDBJ whole genome shotgun (WGS) entry which is preliminary data.</text>
</comment>
<organism evidence="2 3">
    <name type="scientific">Pleurodeles waltl</name>
    <name type="common">Iberian ribbed newt</name>
    <dbReference type="NCBI Taxonomy" id="8319"/>
    <lineage>
        <taxon>Eukaryota</taxon>
        <taxon>Metazoa</taxon>
        <taxon>Chordata</taxon>
        <taxon>Craniata</taxon>
        <taxon>Vertebrata</taxon>
        <taxon>Euteleostomi</taxon>
        <taxon>Amphibia</taxon>
        <taxon>Batrachia</taxon>
        <taxon>Caudata</taxon>
        <taxon>Salamandroidea</taxon>
        <taxon>Salamandridae</taxon>
        <taxon>Pleurodelinae</taxon>
        <taxon>Pleurodeles</taxon>
    </lineage>
</organism>
<sequence length="135" mass="14801">MKMKNGARQRGDAPSGTCEETSHYDKCIYESSMQAACYTAGILDPSAGVQDKCALIPCHSTGVNLPRLAHVLHEVEDHREELALVSLDLEKAFDKVDWGYLLAVLKEMGFAPGFEIGSACHMQNSHQECMWDGVG</sequence>
<evidence type="ECO:0008006" key="4">
    <source>
        <dbReference type="Google" id="ProtNLM"/>
    </source>
</evidence>
<reference evidence="2" key="1">
    <citation type="journal article" date="2022" name="bioRxiv">
        <title>Sequencing and chromosome-scale assembly of the giantPleurodeles waltlgenome.</title>
        <authorList>
            <person name="Brown T."/>
            <person name="Elewa A."/>
            <person name="Iarovenko S."/>
            <person name="Subramanian E."/>
            <person name="Araus A.J."/>
            <person name="Petzold A."/>
            <person name="Susuki M."/>
            <person name="Suzuki K.-i.T."/>
            <person name="Hayashi T."/>
            <person name="Toyoda A."/>
            <person name="Oliveira C."/>
            <person name="Osipova E."/>
            <person name="Leigh N.D."/>
            <person name="Simon A."/>
            <person name="Yun M.H."/>
        </authorList>
    </citation>
    <scope>NUCLEOTIDE SEQUENCE</scope>
    <source>
        <strain evidence="2">20211129_DDA</strain>
        <tissue evidence="2">Liver</tissue>
    </source>
</reference>
<dbReference type="EMBL" id="JANPWB010000012">
    <property type="protein sequence ID" value="KAJ1114593.1"/>
    <property type="molecule type" value="Genomic_DNA"/>
</dbReference>
<evidence type="ECO:0000313" key="2">
    <source>
        <dbReference type="EMBL" id="KAJ1114593.1"/>
    </source>
</evidence>
<accession>A0AAV7NEQ5</accession>
<gene>
    <name evidence="2" type="ORF">NDU88_002828</name>
</gene>
<keyword evidence="3" id="KW-1185">Reference proteome</keyword>